<accession>A0A3M7MDB4</accession>
<name>A0A3M7MDB4_9PLEO</name>
<proteinExistence type="predicted"/>
<dbReference type="Proteomes" id="UP000265663">
    <property type="component" value="Unassembled WGS sequence"/>
</dbReference>
<dbReference type="OrthoDB" id="4934446at2759"/>
<evidence type="ECO:0000313" key="2">
    <source>
        <dbReference type="Proteomes" id="UP000265663"/>
    </source>
</evidence>
<dbReference type="EMBL" id="KE747833">
    <property type="protein sequence ID" value="RMZ72438.1"/>
    <property type="molecule type" value="Genomic_DNA"/>
</dbReference>
<evidence type="ECO:0000313" key="1">
    <source>
        <dbReference type="EMBL" id="RMZ72438.1"/>
    </source>
</evidence>
<dbReference type="AlphaFoldDB" id="A0A3M7MDB4"/>
<reference evidence="1 2" key="1">
    <citation type="journal article" date="2014" name="PLoS ONE">
        <title>De novo Genome Assembly of the Fungal Plant Pathogen Pyrenophora semeniperda.</title>
        <authorList>
            <person name="Soliai M.M."/>
            <person name="Meyer S.E."/>
            <person name="Udall J.A."/>
            <person name="Elzinga D.E."/>
            <person name="Hermansen R.A."/>
            <person name="Bodily P.M."/>
            <person name="Hart A.A."/>
            <person name="Coleman C.E."/>
        </authorList>
    </citation>
    <scope>NUCLEOTIDE SEQUENCE [LARGE SCALE GENOMIC DNA]</scope>
    <source>
        <strain evidence="1 2">CCB06</strain>
        <tissue evidence="1">Mycelium</tissue>
    </source>
</reference>
<keyword evidence="2" id="KW-1185">Reference proteome</keyword>
<protein>
    <submittedName>
        <fullName evidence="1">Fatty acid hydroxylase</fullName>
    </submittedName>
</protein>
<sequence>MEHTFDDAKAPYWKPQHVQVDSRMREFGHRLLRNFHYVWRHILRDTYNGIMLRVLARATVLLATLDFEVKRYTMRADDRPTQLPGWEPFEEEIVRVGAVWVVVCQDLEKGLEVAREHVASSSQEFRQTETSSTTMASGEERAHYMILSVKHIMLCHVTTTTTDQASPFFQHTAPEPLFNGDSTTCPPSDLALDYLLWATASARPSRISTPIHFLPVELQDEILDHTSFPVAPIRKPLLVQVFFVDG</sequence>
<gene>
    <name evidence="1" type="ORF">GMOD_00007425</name>
</gene>
<organism evidence="1 2">
    <name type="scientific">Pyrenophora seminiperda CCB06</name>
    <dbReference type="NCBI Taxonomy" id="1302712"/>
    <lineage>
        <taxon>Eukaryota</taxon>
        <taxon>Fungi</taxon>
        <taxon>Dikarya</taxon>
        <taxon>Ascomycota</taxon>
        <taxon>Pezizomycotina</taxon>
        <taxon>Dothideomycetes</taxon>
        <taxon>Pleosporomycetidae</taxon>
        <taxon>Pleosporales</taxon>
        <taxon>Pleosporineae</taxon>
        <taxon>Pleosporaceae</taxon>
        <taxon>Pyrenophora</taxon>
    </lineage>
</organism>